<dbReference type="InterPro" id="IPR029068">
    <property type="entry name" value="Glyas_Bleomycin-R_OHBP_Dase"/>
</dbReference>
<evidence type="ECO:0000256" key="3">
    <source>
        <dbReference type="ARBA" id="ARBA00023163"/>
    </source>
</evidence>
<comment type="caution">
    <text evidence="7">The sequence shown here is derived from an EMBL/GenBank/DDBJ whole genome shotgun (WGS) entry which is preliminary data.</text>
</comment>
<dbReference type="SUPFAM" id="SSF54593">
    <property type="entry name" value="Glyoxalase/Bleomycin resistance protein/Dihydroxybiphenyl dioxygenase"/>
    <property type="match status" value="1"/>
</dbReference>
<dbReference type="Proteomes" id="UP000215199">
    <property type="component" value="Unassembled WGS sequence"/>
</dbReference>
<feature type="region of interest" description="Disordered" evidence="4">
    <location>
        <begin position="1"/>
        <end position="24"/>
    </location>
</feature>
<dbReference type="CDD" id="cd06587">
    <property type="entry name" value="VOC"/>
    <property type="match status" value="1"/>
</dbReference>
<feature type="compositionally biased region" description="Basic and acidic residues" evidence="4">
    <location>
        <begin position="1"/>
        <end position="13"/>
    </location>
</feature>
<name>A0A229T0M8_9PSEU</name>
<evidence type="ECO:0000259" key="6">
    <source>
        <dbReference type="PROSITE" id="PS51819"/>
    </source>
</evidence>
<keyword evidence="8" id="KW-1185">Reference proteome</keyword>
<accession>A0A229T0M8</accession>
<evidence type="ECO:0008006" key="9">
    <source>
        <dbReference type="Google" id="ProtNLM"/>
    </source>
</evidence>
<dbReference type="Pfam" id="PF00196">
    <property type="entry name" value="GerE"/>
    <property type="match status" value="1"/>
</dbReference>
<feature type="domain" description="HTH luxR-type" evidence="5">
    <location>
        <begin position="44"/>
        <end position="109"/>
    </location>
</feature>
<keyword evidence="3" id="KW-0804">Transcription</keyword>
<evidence type="ECO:0000259" key="5">
    <source>
        <dbReference type="PROSITE" id="PS50043"/>
    </source>
</evidence>
<dbReference type="PANTHER" id="PTHR44688">
    <property type="entry name" value="DNA-BINDING TRANSCRIPTIONAL ACTIVATOR DEVR_DOSR"/>
    <property type="match status" value="1"/>
</dbReference>
<dbReference type="SMART" id="SM00421">
    <property type="entry name" value="HTH_LUXR"/>
    <property type="match status" value="1"/>
</dbReference>
<dbReference type="InterPro" id="IPR037523">
    <property type="entry name" value="VOC_core"/>
</dbReference>
<gene>
    <name evidence="7" type="ORF">CF165_26645</name>
</gene>
<dbReference type="GO" id="GO:0003677">
    <property type="term" value="F:DNA binding"/>
    <property type="evidence" value="ECO:0007669"/>
    <property type="project" value="UniProtKB-KW"/>
</dbReference>
<dbReference type="InterPro" id="IPR000792">
    <property type="entry name" value="Tscrpt_reg_LuxR_C"/>
</dbReference>
<protein>
    <recommendedName>
        <fullName evidence="9">VOC domain-containing protein</fullName>
    </recommendedName>
</protein>
<evidence type="ECO:0000256" key="4">
    <source>
        <dbReference type="SAM" id="MobiDB-lite"/>
    </source>
</evidence>
<dbReference type="PROSITE" id="PS51819">
    <property type="entry name" value="VOC"/>
    <property type="match status" value="1"/>
</dbReference>
<dbReference type="InterPro" id="IPR004360">
    <property type="entry name" value="Glyas_Fos-R_dOase_dom"/>
</dbReference>
<dbReference type="Pfam" id="PF00903">
    <property type="entry name" value="Glyoxalase"/>
    <property type="match status" value="1"/>
</dbReference>
<evidence type="ECO:0000313" key="7">
    <source>
        <dbReference type="EMBL" id="OXM64540.1"/>
    </source>
</evidence>
<dbReference type="Gene3D" id="1.10.10.10">
    <property type="entry name" value="Winged helix-like DNA-binding domain superfamily/Winged helix DNA-binding domain"/>
    <property type="match status" value="1"/>
</dbReference>
<organism evidence="7 8">
    <name type="scientific">Amycolatopsis vastitatis</name>
    <dbReference type="NCBI Taxonomy" id="1905142"/>
    <lineage>
        <taxon>Bacteria</taxon>
        <taxon>Bacillati</taxon>
        <taxon>Actinomycetota</taxon>
        <taxon>Actinomycetes</taxon>
        <taxon>Pseudonocardiales</taxon>
        <taxon>Pseudonocardiaceae</taxon>
        <taxon>Amycolatopsis</taxon>
    </lineage>
</organism>
<dbReference type="CDD" id="cd06170">
    <property type="entry name" value="LuxR_C_like"/>
    <property type="match status" value="1"/>
</dbReference>
<keyword evidence="1" id="KW-0805">Transcription regulation</keyword>
<dbReference type="PROSITE" id="PS50043">
    <property type="entry name" value="HTH_LUXR_2"/>
    <property type="match status" value="1"/>
</dbReference>
<dbReference type="GO" id="GO:0006355">
    <property type="term" value="P:regulation of DNA-templated transcription"/>
    <property type="evidence" value="ECO:0007669"/>
    <property type="project" value="InterPro"/>
</dbReference>
<dbReference type="InterPro" id="IPR016032">
    <property type="entry name" value="Sig_transdc_resp-reg_C-effctor"/>
</dbReference>
<dbReference type="PANTHER" id="PTHR44688:SF16">
    <property type="entry name" value="DNA-BINDING TRANSCRIPTIONAL ACTIVATOR DEVR_DOSR"/>
    <property type="match status" value="1"/>
</dbReference>
<dbReference type="Gene3D" id="3.10.180.10">
    <property type="entry name" value="2,3-Dihydroxybiphenyl 1,2-Dioxygenase, domain 1"/>
    <property type="match status" value="1"/>
</dbReference>
<keyword evidence="2" id="KW-0238">DNA-binding</keyword>
<dbReference type="AlphaFoldDB" id="A0A229T0M8"/>
<sequence length="242" mass="26673">MPDPRGRPRDGGLRRAGQRGSAVRGGRVIRRFRGYRRRVGERGRPRHPDRLTPAEWRVVDAVRHGLTNREIARRRGTSQDAVKFHVGNAVRKLGLAGRAELRAWRGAPADSALAGRTGEEATVLGPIGQVSRTVADLGRAKAFYGDVLGLSHLYTFGDLAFFDCDGVRLFLTAGEPKGAESVLYFKVPDIDAAYDELRSRGVEFLGAPHLIHRHESGVEEWMAFFTDPDGHPTAIMAQVSLE</sequence>
<dbReference type="PRINTS" id="PR00038">
    <property type="entry name" value="HTHLUXR"/>
</dbReference>
<dbReference type="SUPFAM" id="SSF46894">
    <property type="entry name" value="C-terminal effector domain of the bipartite response regulators"/>
    <property type="match status" value="1"/>
</dbReference>
<dbReference type="InterPro" id="IPR036388">
    <property type="entry name" value="WH-like_DNA-bd_sf"/>
</dbReference>
<evidence type="ECO:0000256" key="1">
    <source>
        <dbReference type="ARBA" id="ARBA00023015"/>
    </source>
</evidence>
<proteinExistence type="predicted"/>
<feature type="domain" description="VOC" evidence="6">
    <location>
        <begin position="126"/>
        <end position="238"/>
    </location>
</feature>
<evidence type="ECO:0000256" key="2">
    <source>
        <dbReference type="ARBA" id="ARBA00023125"/>
    </source>
</evidence>
<reference evidence="8" key="1">
    <citation type="submission" date="2017-07" db="EMBL/GenBank/DDBJ databases">
        <title>Comparative genome mining reveals phylogenetic distribution patterns of secondary metabolites in Amycolatopsis.</title>
        <authorList>
            <person name="Adamek M."/>
            <person name="Alanjary M."/>
            <person name="Sales-Ortells H."/>
            <person name="Goodfellow M."/>
            <person name="Bull A.T."/>
            <person name="Kalinowski J."/>
            <person name="Ziemert N."/>
        </authorList>
    </citation>
    <scope>NUCLEOTIDE SEQUENCE [LARGE SCALE GENOMIC DNA]</scope>
    <source>
        <strain evidence="8">H5</strain>
    </source>
</reference>
<dbReference type="EMBL" id="NMUL01000028">
    <property type="protein sequence ID" value="OXM64540.1"/>
    <property type="molecule type" value="Genomic_DNA"/>
</dbReference>
<evidence type="ECO:0000313" key="8">
    <source>
        <dbReference type="Proteomes" id="UP000215199"/>
    </source>
</evidence>